<evidence type="ECO:0000313" key="2">
    <source>
        <dbReference type="Proteomes" id="UP000180254"/>
    </source>
</evidence>
<dbReference type="STRING" id="39480.EUAN_08390"/>
<reference evidence="1 2" key="1">
    <citation type="submission" date="2016-09" db="EMBL/GenBank/DDBJ databases">
        <title>Genome sequence of Eubacterium angustum.</title>
        <authorList>
            <person name="Poehlein A."/>
            <person name="Daniel R."/>
        </authorList>
    </citation>
    <scope>NUCLEOTIDE SEQUENCE [LARGE SCALE GENOMIC DNA]</scope>
    <source>
        <strain evidence="1 2">DSM 1989</strain>
    </source>
</reference>
<protein>
    <submittedName>
        <fullName evidence="1">Uncharacterized protein</fullName>
    </submittedName>
</protein>
<dbReference type="EMBL" id="MKIE01000002">
    <property type="protein sequence ID" value="OHW63055.1"/>
    <property type="molecule type" value="Genomic_DNA"/>
</dbReference>
<dbReference type="RefSeq" id="WP_071061974.1">
    <property type="nucleotide sequence ID" value="NZ_MKIE01000002.1"/>
</dbReference>
<gene>
    <name evidence="1" type="ORF">EUAN_08390</name>
</gene>
<dbReference type="AlphaFoldDB" id="A0A1S1V9G9"/>
<keyword evidence="2" id="KW-1185">Reference proteome</keyword>
<proteinExistence type="predicted"/>
<name>A0A1S1V9G9_9FIRM</name>
<accession>A0A1S1V9G9</accession>
<evidence type="ECO:0000313" key="1">
    <source>
        <dbReference type="EMBL" id="OHW63055.1"/>
    </source>
</evidence>
<sequence length="74" mass="7971">MVKNVVDEKGEWLIEEGDSGAVVKLLINPSADYINSVTPIVDEVVDEEKAAMAEAIVSLTMEVENLKLQINGGV</sequence>
<dbReference type="Proteomes" id="UP000180254">
    <property type="component" value="Unassembled WGS sequence"/>
</dbReference>
<comment type="caution">
    <text evidence="1">The sequence shown here is derived from an EMBL/GenBank/DDBJ whole genome shotgun (WGS) entry which is preliminary data.</text>
</comment>
<organism evidence="1 2">
    <name type="scientific">Andreesenia angusta</name>
    <dbReference type="NCBI Taxonomy" id="39480"/>
    <lineage>
        <taxon>Bacteria</taxon>
        <taxon>Bacillati</taxon>
        <taxon>Bacillota</taxon>
        <taxon>Tissierellia</taxon>
        <taxon>Tissierellales</taxon>
        <taxon>Gottschalkiaceae</taxon>
        <taxon>Andreesenia</taxon>
    </lineage>
</organism>